<evidence type="ECO:0000256" key="1">
    <source>
        <dbReference type="SAM" id="MobiDB-lite"/>
    </source>
</evidence>
<feature type="region of interest" description="Disordered" evidence="1">
    <location>
        <begin position="1"/>
        <end position="85"/>
    </location>
</feature>
<organism evidence="2">
    <name type="scientific">uncultured Caudovirales phage</name>
    <dbReference type="NCBI Taxonomy" id="2100421"/>
    <lineage>
        <taxon>Viruses</taxon>
        <taxon>Duplodnaviria</taxon>
        <taxon>Heunggongvirae</taxon>
        <taxon>Uroviricota</taxon>
        <taxon>Caudoviricetes</taxon>
        <taxon>Peduoviridae</taxon>
        <taxon>Maltschvirus</taxon>
        <taxon>Maltschvirus maltsch</taxon>
    </lineage>
</organism>
<reference evidence="2" key="1">
    <citation type="submission" date="2020-04" db="EMBL/GenBank/DDBJ databases">
        <authorList>
            <person name="Chiriac C."/>
            <person name="Salcher M."/>
            <person name="Ghai R."/>
            <person name="Kavagutti S V."/>
        </authorList>
    </citation>
    <scope>NUCLEOTIDE SEQUENCE</scope>
</reference>
<feature type="compositionally biased region" description="Basic and acidic residues" evidence="1">
    <location>
        <begin position="570"/>
        <end position="580"/>
    </location>
</feature>
<name>A0A6J5MYD6_9CAUD</name>
<accession>A0A6J5MYD6</accession>
<feature type="compositionally biased region" description="Low complexity" evidence="1">
    <location>
        <begin position="216"/>
        <end position="227"/>
    </location>
</feature>
<feature type="region of interest" description="Disordered" evidence="1">
    <location>
        <begin position="125"/>
        <end position="149"/>
    </location>
</feature>
<protein>
    <recommendedName>
        <fullName evidence="3">LT_GEWL domain containing protein</fullName>
    </recommendedName>
</protein>
<feature type="compositionally biased region" description="Low complexity" evidence="1">
    <location>
        <begin position="584"/>
        <end position="612"/>
    </location>
</feature>
<feature type="compositionally biased region" description="Polar residues" evidence="1">
    <location>
        <begin position="251"/>
        <end position="260"/>
    </location>
</feature>
<feature type="region of interest" description="Disordered" evidence="1">
    <location>
        <begin position="216"/>
        <end position="304"/>
    </location>
</feature>
<proteinExistence type="predicted"/>
<feature type="compositionally biased region" description="Basic and acidic residues" evidence="1">
    <location>
        <begin position="28"/>
        <end position="37"/>
    </location>
</feature>
<sequence>MAYNAMGDYTGFDESVSEPVNPYEFEDEEKRKEELKRQLQQAQREEEELASKVSHKQEVTEYGDGSQTVKTTKEIPAGGPVAPEDYNASIARQESGNNPNIGYHDRSKGTASGMYGMTDAGYADARKLDPNLPADRLQSTPEQQTAAQNAYTQQNAKYLQNYGVEPTPNNLAAAHFLGAKGLSDYLKTGYVSDAAAKANGGIENVKRIVNQRLGGQAAPASGAAQQQNLMPGEQGGMPTKKPPLQPVDPNAQVSPEQLQANAPGAAVSNADKQAVQPVAPVSPEQAQQQEGPKPNSYDEFGTPGYSEARAQLDKHVDAYTTAQNDPNALMALSANKDVPEWMQERSRNRAADIITQQRDMKNAQEKLAEATPTELAKYMREKSTGGSWLKAIFYASIGAKSLAQAEGAKLGIGTEKIVTDANGKSHIVKVSSNGTPLEGYSAETGKKMTAEEMVAAIGGGSAGKVSTSAEQFQDKEGNIYRSQSNDKGQLVTKNIVTGETYKGDPTKLTRVRDVAGEKSDERKQGFRRENDATQFANSIRKMDYAGKLKAVEEFQQAAVNRGEPLLTDEELSRMGVDRPDISTPTRQQPRQAKPAAAPAPAAAPQGAVAAPVAPTPEPGQPATAIAPVDPNAPAPGTSVTGRMTPEQMKRQEAEAKLQREGASKVSVDQQERFNKYVAEDLQPKADAGKMISRIRKEQINGPDGILKNPEIVGMLQGSSGGEVGNILRDLITGTSNQADLSTRVGSLNLDDNQKRVLYTQIGLNNQILPQTLKANAGPGAISEAEHKINREANVDITRQPLNSALSLMTRDQFVKDLAVAKNDFRSNNPGVRTTDDMNKAWDAQERKAQQAYDGIYAARAAYIAKYNPLDKDGKQTNPNAVVEAFKHYPVPSWNGKDWDHGTDFAKKAARRPLGSFNN</sequence>
<evidence type="ECO:0000313" key="2">
    <source>
        <dbReference type="EMBL" id="CAB4151548.1"/>
    </source>
</evidence>
<gene>
    <name evidence="2" type="ORF">UFOVP592_22</name>
</gene>
<dbReference type="EMBL" id="LR796558">
    <property type="protein sequence ID" value="CAB4151548.1"/>
    <property type="molecule type" value="Genomic_DNA"/>
</dbReference>
<evidence type="ECO:0008006" key="3">
    <source>
        <dbReference type="Google" id="ProtNLM"/>
    </source>
</evidence>
<feature type="region of interest" description="Disordered" evidence="1">
    <location>
        <begin position="565"/>
        <end position="645"/>
    </location>
</feature>
<dbReference type="Gene3D" id="1.10.530.10">
    <property type="match status" value="1"/>
</dbReference>